<dbReference type="GO" id="GO:0003677">
    <property type="term" value="F:DNA binding"/>
    <property type="evidence" value="ECO:0007669"/>
    <property type="project" value="UniProtKB-KW"/>
</dbReference>
<dbReference type="EMBL" id="FOXF01000023">
    <property type="protein sequence ID" value="SFP43108.1"/>
    <property type="molecule type" value="Genomic_DNA"/>
</dbReference>
<dbReference type="AlphaFoldDB" id="A0A662ZII5"/>
<dbReference type="InterPro" id="IPR000944">
    <property type="entry name" value="Tscrpt_reg_Rrf2"/>
</dbReference>
<dbReference type="Pfam" id="PF02082">
    <property type="entry name" value="Rrf2"/>
    <property type="match status" value="1"/>
</dbReference>
<keyword evidence="1" id="KW-0238">DNA-binding</keyword>
<dbReference type="PANTHER" id="PTHR33221:SF5">
    <property type="entry name" value="HTH-TYPE TRANSCRIPTIONAL REGULATOR ISCR"/>
    <property type="match status" value="1"/>
</dbReference>
<evidence type="ECO:0000313" key="2">
    <source>
        <dbReference type="EMBL" id="SFP43108.1"/>
    </source>
</evidence>
<reference evidence="2 3" key="1">
    <citation type="submission" date="2016-10" db="EMBL/GenBank/DDBJ databases">
        <authorList>
            <person name="Varghese N."/>
            <person name="Submissions S."/>
        </authorList>
    </citation>
    <scope>NUCLEOTIDE SEQUENCE [LARGE SCALE GENOMIC DNA]</scope>
    <source>
        <strain evidence="2 3">DSM 1361</strain>
    </source>
</reference>
<evidence type="ECO:0000313" key="3">
    <source>
        <dbReference type="Proteomes" id="UP000243745"/>
    </source>
</evidence>
<dbReference type="GO" id="GO:0003700">
    <property type="term" value="F:DNA-binding transcription factor activity"/>
    <property type="evidence" value="ECO:0007669"/>
    <property type="project" value="TreeGrafter"/>
</dbReference>
<name>A0A662ZII5_9GAMM</name>
<dbReference type="NCBIfam" id="TIGR00738">
    <property type="entry name" value="rrf2_super"/>
    <property type="match status" value="1"/>
</dbReference>
<dbReference type="InterPro" id="IPR036388">
    <property type="entry name" value="WH-like_DNA-bd_sf"/>
</dbReference>
<dbReference type="Proteomes" id="UP000243745">
    <property type="component" value="Unassembled WGS sequence"/>
</dbReference>
<organism evidence="2 3">
    <name type="scientific">Ruminobacter amylophilus</name>
    <dbReference type="NCBI Taxonomy" id="867"/>
    <lineage>
        <taxon>Bacteria</taxon>
        <taxon>Pseudomonadati</taxon>
        <taxon>Pseudomonadota</taxon>
        <taxon>Gammaproteobacteria</taxon>
        <taxon>Aeromonadales</taxon>
        <taxon>Succinivibrionaceae</taxon>
        <taxon>Ruminobacter</taxon>
    </lineage>
</organism>
<proteinExistence type="predicted"/>
<dbReference type="GO" id="GO:0005829">
    <property type="term" value="C:cytosol"/>
    <property type="evidence" value="ECO:0007669"/>
    <property type="project" value="TreeGrafter"/>
</dbReference>
<protein>
    <submittedName>
        <fullName evidence="2">Transcriptional regulator, BadM/Rrf2 family</fullName>
    </submittedName>
</protein>
<dbReference type="InterPro" id="IPR036390">
    <property type="entry name" value="WH_DNA-bd_sf"/>
</dbReference>
<dbReference type="PROSITE" id="PS51197">
    <property type="entry name" value="HTH_RRF2_2"/>
    <property type="match status" value="1"/>
</dbReference>
<dbReference type="Gene3D" id="1.10.10.10">
    <property type="entry name" value="Winged helix-like DNA-binding domain superfamily/Winged helix DNA-binding domain"/>
    <property type="match status" value="1"/>
</dbReference>
<gene>
    <name evidence="2" type="ORF">SAMN02910344_01365</name>
</gene>
<sequence length="135" mass="14980">MIELAKFDQSSPVRLKELAERQNISEKYAEQIIGLMRRGGVVSARRGTQGGYELAKSPKDITVGTILRLTEGDLSPVPCLENNGVPCERKYSCATYHLWEKLKESINSVVDHTTIADLAEMDRVNLNEIMMGAGI</sequence>
<accession>A0A662ZII5</accession>
<evidence type="ECO:0000256" key="1">
    <source>
        <dbReference type="ARBA" id="ARBA00023125"/>
    </source>
</evidence>
<keyword evidence="3" id="KW-1185">Reference proteome</keyword>
<dbReference type="PANTHER" id="PTHR33221">
    <property type="entry name" value="WINGED HELIX-TURN-HELIX TRANSCRIPTIONAL REGULATOR, RRF2 FAMILY"/>
    <property type="match status" value="1"/>
</dbReference>
<dbReference type="SUPFAM" id="SSF46785">
    <property type="entry name" value="Winged helix' DNA-binding domain"/>
    <property type="match status" value="1"/>
</dbReference>